<dbReference type="FunFam" id="3.40.1280.10:FF:000001">
    <property type="entry name" value="tRNA (guanine-N(1)-)-methyltransferase"/>
    <property type="match status" value="1"/>
</dbReference>
<evidence type="ECO:0000256" key="4">
    <source>
        <dbReference type="ARBA" id="ARBA00011738"/>
    </source>
</evidence>
<dbReference type="KEGG" id="csaz:Cs308_0732"/>
<comment type="similarity">
    <text evidence="3 15 16">Belongs to the RNA methyltransferase TrmD family.</text>
</comment>
<dbReference type="SUPFAM" id="SSF54593">
    <property type="entry name" value="Glyoxalase/Bleomycin resistance protein/Dihydroxybiphenyl dioxygenase"/>
    <property type="match status" value="1"/>
</dbReference>
<reference evidence="18 19" key="1">
    <citation type="submission" date="2016-03" db="EMBL/GenBank/DDBJ databases">
        <title>Culture-independent genomics supports pathogen discovery for uncultivable bacteria within the genus Chlamydia.</title>
        <authorList>
            <person name="Taylor-Brown A."/>
            <person name="Bachmann N.L."/>
            <person name="Borel N."/>
            <person name="Polkinghorne A."/>
        </authorList>
    </citation>
    <scope>NUCLEOTIDE SEQUENCE [LARGE SCALE GENOMIC DNA]</scope>
    <source>
        <strain evidence="18 19">2742-308</strain>
    </source>
</reference>
<dbReference type="InterPro" id="IPR016009">
    <property type="entry name" value="tRNA_MeTrfase_TRMD/TRM10"/>
</dbReference>
<evidence type="ECO:0000313" key="19">
    <source>
        <dbReference type="Proteomes" id="UP000078162"/>
    </source>
</evidence>
<name>A0A1A9HXT9_9CHLA</name>
<dbReference type="Pfam" id="PF01746">
    <property type="entry name" value="tRNA_m1G_MT"/>
    <property type="match status" value="1"/>
</dbReference>
<keyword evidence="19" id="KW-1185">Reference proteome</keyword>
<dbReference type="STRING" id="1806891.Cs308_0732"/>
<evidence type="ECO:0000256" key="9">
    <source>
        <dbReference type="ARBA" id="ARBA00022679"/>
    </source>
</evidence>
<evidence type="ECO:0000256" key="13">
    <source>
        <dbReference type="ARBA" id="ARBA00033392"/>
    </source>
</evidence>
<dbReference type="HAMAP" id="MF_00605">
    <property type="entry name" value="TrmD"/>
    <property type="match status" value="1"/>
</dbReference>
<evidence type="ECO:0000256" key="10">
    <source>
        <dbReference type="ARBA" id="ARBA00022691"/>
    </source>
</evidence>
<comment type="catalytic activity">
    <reaction evidence="14 15 16">
        <text>guanosine(37) in tRNA + S-adenosyl-L-methionine = N(1)-methylguanosine(37) in tRNA + S-adenosyl-L-homocysteine + H(+)</text>
        <dbReference type="Rhea" id="RHEA:36899"/>
        <dbReference type="Rhea" id="RHEA-COMP:10145"/>
        <dbReference type="Rhea" id="RHEA-COMP:10147"/>
        <dbReference type="ChEBI" id="CHEBI:15378"/>
        <dbReference type="ChEBI" id="CHEBI:57856"/>
        <dbReference type="ChEBI" id="CHEBI:59789"/>
        <dbReference type="ChEBI" id="CHEBI:73542"/>
        <dbReference type="ChEBI" id="CHEBI:74269"/>
        <dbReference type="EC" id="2.1.1.228"/>
    </reaction>
</comment>
<dbReference type="InterPro" id="IPR029026">
    <property type="entry name" value="tRNA_m1G_MTases_N"/>
</dbReference>
<evidence type="ECO:0000256" key="7">
    <source>
        <dbReference type="ARBA" id="ARBA00022490"/>
    </source>
</evidence>
<keyword evidence="7 15" id="KW-0963">Cytoplasm</keyword>
<dbReference type="EC" id="2.1.1.228" evidence="5 15"/>
<dbReference type="NCBIfam" id="NF000648">
    <property type="entry name" value="PRK00026.1"/>
    <property type="match status" value="1"/>
</dbReference>
<dbReference type="Gene3D" id="1.10.1270.20">
    <property type="entry name" value="tRNA(m1g37)methyltransferase, domain 2"/>
    <property type="match status" value="1"/>
</dbReference>
<dbReference type="InterPro" id="IPR023148">
    <property type="entry name" value="tRNA_m1G_MeTrfase_C_sf"/>
</dbReference>
<dbReference type="SUPFAM" id="SSF75217">
    <property type="entry name" value="alpha/beta knot"/>
    <property type="match status" value="1"/>
</dbReference>
<evidence type="ECO:0000256" key="15">
    <source>
        <dbReference type="HAMAP-Rule" id="MF_00605"/>
    </source>
</evidence>
<dbReference type="PANTHER" id="PTHR46417:SF1">
    <property type="entry name" value="TRNA (GUANINE-N(1)-)-METHYLTRANSFERASE"/>
    <property type="match status" value="1"/>
</dbReference>
<dbReference type="CDD" id="cd18080">
    <property type="entry name" value="TrmD-like"/>
    <property type="match status" value="1"/>
</dbReference>
<feature type="binding site" evidence="15">
    <location>
        <begin position="129"/>
        <end position="134"/>
    </location>
    <ligand>
        <name>S-adenosyl-L-methionine</name>
        <dbReference type="ChEBI" id="CHEBI:59789"/>
    </ligand>
</feature>
<evidence type="ECO:0000256" key="11">
    <source>
        <dbReference type="ARBA" id="ARBA00022694"/>
    </source>
</evidence>
<keyword evidence="9 15" id="KW-0808">Transferase</keyword>
<keyword evidence="8 15" id="KW-0489">Methyltransferase</keyword>
<dbReference type="PANTHER" id="PTHR46417">
    <property type="entry name" value="TRNA (GUANINE-N(1)-)-METHYLTRANSFERASE"/>
    <property type="match status" value="1"/>
</dbReference>
<evidence type="ECO:0000256" key="8">
    <source>
        <dbReference type="ARBA" id="ARBA00022603"/>
    </source>
</evidence>
<feature type="domain" description="tRNA methyltransferase TRMD/TRM10-type" evidence="17">
    <location>
        <begin position="1"/>
        <end position="220"/>
    </location>
</feature>
<evidence type="ECO:0000256" key="1">
    <source>
        <dbReference type="ARBA" id="ARBA00002634"/>
    </source>
</evidence>
<dbReference type="Proteomes" id="UP000078162">
    <property type="component" value="Chromosome"/>
</dbReference>
<feature type="binding site" evidence="15">
    <location>
        <position position="109"/>
    </location>
    <ligand>
        <name>S-adenosyl-L-methionine</name>
        <dbReference type="ChEBI" id="CHEBI:59789"/>
    </ligand>
</feature>
<dbReference type="RefSeq" id="WP_066482645.1">
    <property type="nucleotide sequence ID" value="NZ_CP014639.1"/>
</dbReference>
<dbReference type="InterPro" id="IPR029028">
    <property type="entry name" value="Alpha/beta_knot_MTases"/>
</dbReference>
<dbReference type="OrthoDB" id="9807416at2"/>
<evidence type="ECO:0000256" key="3">
    <source>
        <dbReference type="ARBA" id="ARBA00007630"/>
    </source>
</evidence>
<evidence type="ECO:0000256" key="12">
    <source>
        <dbReference type="ARBA" id="ARBA00029736"/>
    </source>
</evidence>
<dbReference type="PATRIC" id="fig|1806891.3.peg.724"/>
<evidence type="ECO:0000313" key="18">
    <source>
        <dbReference type="EMBL" id="ANH78902.1"/>
    </source>
</evidence>
<gene>
    <name evidence="15" type="primary">trmD</name>
    <name evidence="18" type="ORF">Cs308_0732</name>
</gene>
<dbReference type="InterPro" id="IPR029068">
    <property type="entry name" value="Glyas_Bleomycin-R_OHBP_Dase"/>
</dbReference>
<evidence type="ECO:0000259" key="17">
    <source>
        <dbReference type="Pfam" id="PF01746"/>
    </source>
</evidence>
<protein>
    <recommendedName>
        <fullName evidence="6 15">tRNA (guanine-N(1)-)-methyltransferase</fullName>
        <ecNumber evidence="5 15">2.1.1.228</ecNumber>
    </recommendedName>
    <alternativeName>
        <fullName evidence="12 15">M1G-methyltransferase</fullName>
    </alternativeName>
    <alternativeName>
        <fullName evidence="13 15">tRNA [GM37] methyltransferase</fullName>
    </alternativeName>
</protein>
<sequence>MEIDILSLFPDYFNSPLETSILGKAIKQGILSIGIKNLRDFGFGKWKQVDDTPFGGGGMLLMAEPLVRAIRSIKKNDSRVVYLSPQGTLLTAAKSRQLAQFPHLILLCGHYEGIDERVIDSEVDEEISIGDYVVTNGGIAALVLIDAISRFVPGVLGNQASAESDSLENGLLKGPQYTRPRVFEGHQVPEVLFQGNHKAMAEWRQRESLKRTQVRRPDLYLRYLYHHSQDNVQNELSRNPLSHTSSWGQAAIVLEVNKVKRAKHFYCKVFNLCESLEGEENTLSLPDENKTQLWLWEVGRKEKGFITMSFFFYYEADFFNFLKRWELCGGAVHEKQASPQGTLLVMAQDLDGHTWVFSQKNKTEEQRRAFR</sequence>
<dbReference type="NCBIfam" id="TIGR00088">
    <property type="entry name" value="trmD"/>
    <property type="match status" value="1"/>
</dbReference>
<accession>A0A1A9HXT9</accession>
<evidence type="ECO:0000256" key="2">
    <source>
        <dbReference type="ARBA" id="ARBA00004496"/>
    </source>
</evidence>
<comment type="function">
    <text evidence="1 15 16">Specifically methylates guanosine-37 in various tRNAs.</text>
</comment>
<comment type="subcellular location">
    <subcellularLocation>
        <location evidence="2 15 16">Cytoplasm</location>
    </subcellularLocation>
</comment>
<evidence type="ECO:0000256" key="6">
    <source>
        <dbReference type="ARBA" id="ARBA00014679"/>
    </source>
</evidence>
<comment type="subunit">
    <text evidence="4 15 16">Homodimer.</text>
</comment>
<dbReference type="GO" id="GO:0005829">
    <property type="term" value="C:cytosol"/>
    <property type="evidence" value="ECO:0007669"/>
    <property type="project" value="TreeGrafter"/>
</dbReference>
<organism evidence="18 19">
    <name type="scientific">Candidatus Chlamydia sanziniae</name>
    <dbReference type="NCBI Taxonomy" id="1806891"/>
    <lineage>
        <taxon>Bacteria</taxon>
        <taxon>Pseudomonadati</taxon>
        <taxon>Chlamydiota</taxon>
        <taxon>Chlamydiia</taxon>
        <taxon>Chlamydiales</taxon>
        <taxon>Chlamydiaceae</taxon>
        <taxon>Chlamydia/Chlamydophila group</taxon>
        <taxon>Chlamydia</taxon>
    </lineage>
</organism>
<evidence type="ECO:0000256" key="14">
    <source>
        <dbReference type="ARBA" id="ARBA00047783"/>
    </source>
</evidence>
<evidence type="ECO:0000256" key="5">
    <source>
        <dbReference type="ARBA" id="ARBA00012807"/>
    </source>
</evidence>
<dbReference type="AlphaFoldDB" id="A0A1A9HXT9"/>
<evidence type="ECO:0000256" key="16">
    <source>
        <dbReference type="RuleBase" id="RU003464"/>
    </source>
</evidence>
<dbReference type="Gene3D" id="3.10.180.10">
    <property type="entry name" value="2,3-Dihydroxybiphenyl 1,2-Dioxygenase, domain 1"/>
    <property type="match status" value="1"/>
</dbReference>
<keyword evidence="10 15" id="KW-0949">S-adenosyl-L-methionine</keyword>
<dbReference type="GO" id="GO:0052906">
    <property type="term" value="F:tRNA (guanine(37)-N1)-methyltransferase activity"/>
    <property type="evidence" value="ECO:0007669"/>
    <property type="project" value="UniProtKB-UniRule"/>
</dbReference>
<dbReference type="GO" id="GO:0002939">
    <property type="term" value="P:tRNA N1-guanine methylation"/>
    <property type="evidence" value="ECO:0007669"/>
    <property type="project" value="TreeGrafter"/>
</dbReference>
<keyword evidence="11 15" id="KW-0819">tRNA processing</keyword>
<dbReference type="EMBL" id="CP014639">
    <property type="protein sequence ID" value="ANH78902.1"/>
    <property type="molecule type" value="Genomic_DNA"/>
</dbReference>
<proteinExistence type="inferred from homology"/>
<dbReference type="Gene3D" id="3.40.1280.10">
    <property type="match status" value="1"/>
</dbReference>
<dbReference type="InterPro" id="IPR002649">
    <property type="entry name" value="tRNA_m1G_MeTrfase_TrmD"/>
</dbReference>